<comment type="similarity">
    <text evidence="1">Belongs to the TPP enzyme family.</text>
</comment>
<sequence length="641" mass="67573">MLRTSSGEVDGLVAALARRSGPEAFATSLSAASGLDTEPLLEVTRALLSEPVLLTGAEAAALVLADAEIELAFAYAGTSELALCDATARTPGIELVNGRGDKESAFMAAGANLLRPRRGVAIIHGARGLTNAGGAIADARKNDIGLVALVGLPSSSSVRFLPPHADPDLIHAMGHFAAWADEIGPIPVDPADATAHASQYVAALRDAIAAAWSVPAGPALLGVPQDIAERRWVPVEVIESPVPARAGHAIRDHELADVVVALDEATAPVVLVDDYALKYTGAGAALRRFSERFDAPILQVRYQRGPMLFERLRYETVPSFLGWHDPGSAEHRRLMDDCDLLVTVEDHNIYERVVGTLPSARKLAITSSVATVRKNEYLQDGDLTLEGAPPALLGALASAPRTDEPRGPWWEPVARITRRGNPDAQRFRASVAGAVSAALGRLPRPVIVDDSQMLGGLLSEEYDELPLPVRVFGDHGGFVGGGLSVAAGLAQSEPGVAVLCTLGDQGFTNAFQGLVAVAQEQAPVVFVVANNGRSVSLLKQARAVDERMFDGGAHRHLLNPDLTYAQIGAALGIPTRTVVWSSITTQDVLDAATRSLQVALDDLFAKRAPGLIELILPSDPHLWDGVWITAGFEAQPQPAAA</sequence>
<evidence type="ECO:0000313" key="6">
    <source>
        <dbReference type="Proteomes" id="UP001058860"/>
    </source>
</evidence>
<dbReference type="SUPFAM" id="SSF52467">
    <property type="entry name" value="DHS-like NAD/FAD-binding domain"/>
    <property type="match status" value="1"/>
</dbReference>
<dbReference type="CDD" id="cd07035">
    <property type="entry name" value="TPP_PYR_POX_like"/>
    <property type="match status" value="1"/>
</dbReference>
<dbReference type="InterPro" id="IPR029061">
    <property type="entry name" value="THDP-binding"/>
</dbReference>
<feature type="domain" description="Thiamine pyrophosphate enzyme N-terminal TPP-binding" evidence="4">
    <location>
        <begin position="55"/>
        <end position="159"/>
    </location>
</feature>
<keyword evidence="6" id="KW-1185">Reference proteome</keyword>
<evidence type="ECO:0000256" key="1">
    <source>
        <dbReference type="ARBA" id="ARBA00007812"/>
    </source>
</evidence>
<dbReference type="InterPro" id="IPR029035">
    <property type="entry name" value="DHS-like_NAD/FAD-binding_dom"/>
</dbReference>
<gene>
    <name evidence="5" type="ORF">LRS13_25120</name>
</gene>
<evidence type="ECO:0000256" key="2">
    <source>
        <dbReference type="ARBA" id="ARBA00023052"/>
    </source>
</evidence>
<dbReference type="Gene3D" id="3.40.50.970">
    <property type="match status" value="2"/>
</dbReference>
<dbReference type="InterPro" id="IPR012001">
    <property type="entry name" value="Thiamin_PyroP_enz_TPP-bd_dom"/>
</dbReference>
<dbReference type="InterPro" id="IPR045229">
    <property type="entry name" value="TPP_enz"/>
</dbReference>
<dbReference type="RefSeq" id="WP_353864390.1">
    <property type="nucleotide sequence ID" value="NZ_CP088295.1"/>
</dbReference>
<evidence type="ECO:0000313" key="5">
    <source>
        <dbReference type="EMBL" id="UUY03892.1"/>
    </source>
</evidence>
<dbReference type="PANTHER" id="PTHR18968:SF13">
    <property type="entry name" value="ACETOLACTATE SYNTHASE CATALYTIC SUBUNIT, MITOCHONDRIAL"/>
    <property type="match status" value="1"/>
</dbReference>
<reference evidence="6" key="1">
    <citation type="submission" date="2021-11" db="EMBL/GenBank/DDBJ databases">
        <title>Cultivation dependent microbiological survey of springs from the worlds oldest radium mine currently devoted to the extraction of radon-saturated water.</title>
        <authorList>
            <person name="Kapinusova G."/>
            <person name="Smrhova T."/>
            <person name="Strejcek M."/>
            <person name="Suman J."/>
            <person name="Jani K."/>
            <person name="Pajer P."/>
            <person name="Uhlik O."/>
        </authorList>
    </citation>
    <scope>NUCLEOTIDE SEQUENCE [LARGE SCALE GENOMIC DNA]</scope>
    <source>
        <strain evidence="6">J379</strain>
    </source>
</reference>
<evidence type="ECO:0000259" key="4">
    <source>
        <dbReference type="Pfam" id="PF02776"/>
    </source>
</evidence>
<name>A0ABY5PHN5_9ACTN</name>
<organism evidence="5 6">
    <name type="scientific">Svornostia abyssi</name>
    <dbReference type="NCBI Taxonomy" id="2898438"/>
    <lineage>
        <taxon>Bacteria</taxon>
        <taxon>Bacillati</taxon>
        <taxon>Actinomycetota</taxon>
        <taxon>Thermoleophilia</taxon>
        <taxon>Solirubrobacterales</taxon>
        <taxon>Baekduiaceae</taxon>
        <taxon>Svornostia</taxon>
    </lineage>
</organism>
<dbReference type="InterPro" id="IPR011766">
    <property type="entry name" value="TPP_enzyme_TPP-bd"/>
</dbReference>
<dbReference type="PANTHER" id="PTHR18968">
    <property type="entry name" value="THIAMINE PYROPHOSPHATE ENZYMES"/>
    <property type="match status" value="1"/>
</dbReference>
<feature type="domain" description="Thiamine pyrophosphate enzyme TPP-binding" evidence="3">
    <location>
        <begin position="478"/>
        <end position="592"/>
    </location>
</feature>
<proteinExistence type="inferred from homology"/>
<dbReference type="Proteomes" id="UP001058860">
    <property type="component" value="Chromosome"/>
</dbReference>
<dbReference type="SUPFAM" id="SSF52518">
    <property type="entry name" value="Thiamin diphosphate-binding fold (THDP-binding)"/>
    <property type="match status" value="2"/>
</dbReference>
<evidence type="ECO:0000259" key="3">
    <source>
        <dbReference type="Pfam" id="PF02775"/>
    </source>
</evidence>
<dbReference type="Pfam" id="PF02775">
    <property type="entry name" value="TPP_enzyme_C"/>
    <property type="match status" value="1"/>
</dbReference>
<dbReference type="EMBL" id="CP088295">
    <property type="protein sequence ID" value="UUY03892.1"/>
    <property type="molecule type" value="Genomic_DNA"/>
</dbReference>
<keyword evidence="2" id="KW-0786">Thiamine pyrophosphate</keyword>
<accession>A0ABY5PHN5</accession>
<dbReference type="Pfam" id="PF02776">
    <property type="entry name" value="TPP_enzyme_N"/>
    <property type="match status" value="1"/>
</dbReference>
<dbReference type="Gene3D" id="3.40.50.1220">
    <property type="entry name" value="TPP-binding domain"/>
    <property type="match status" value="1"/>
</dbReference>
<protein>
    <submittedName>
        <fullName evidence="5">Thiamine pyrophosphate-dependent enzyme</fullName>
    </submittedName>
</protein>